<dbReference type="SUPFAM" id="SSF47802">
    <property type="entry name" value="DNA polymerase beta, N-terminal domain-like"/>
    <property type="match status" value="1"/>
</dbReference>
<dbReference type="PANTHER" id="PTHR36928">
    <property type="entry name" value="PHOSPHATASE YCDX-RELATED"/>
    <property type="match status" value="1"/>
</dbReference>
<keyword evidence="4" id="KW-1185">Reference proteome</keyword>
<dbReference type="InterPro" id="IPR010996">
    <property type="entry name" value="HHH_MUS81"/>
</dbReference>
<dbReference type="SMART" id="SM00481">
    <property type="entry name" value="POLIIIAc"/>
    <property type="match status" value="1"/>
</dbReference>
<evidence type="ECO:0000313" key="3">
    <source>
        <dbReference type="EMBL" id="MCG2616783.1"/>
    </source>
</evidence>
<gene>
    <name evidence="3" type="ORF">LZZ85_20965</name>
</gene>
<proteinExistence type="predicted"/>
<organism evidence="3 4">
    <name type="scientific">Terrimonas ginsenosidimutans</name>
    <dbReference type="NCBI Taxonomy" id="2908004"/>
    <lineage>
        <taxon>Bacteria</taxon>
        <taxon>Pseudomonadati</taxon>
        <taxon>Bacteroidota</taxon>
        <taxon>Chitinophagia</taxon>
        <taxon>Chitinophagales</taxon>
        <taxon>Chitinophagaceae</taxon>
        <taxon>Terrimonas</taxon>
    </lineage>
</organism>
<dbReference type="Pfam" id="PF02811">
    <property type="entry name" value="PHP"/>
    <property type="match status" value="1"/>
</dbReference>
<dbReference type="Proteomes" id="UP001165367">
    <property type="component" value="Unassembled WGS sequence"/>
</dbReference>
<feature type="domain" description="Polymerase/histidinol phosphatase N-terminal" evidence="1">
    <location>
        <begin position="322"/>
        <end position="401"/>
    </location>
</feature>
<dbReference type="CDD" id="cd07436">
    <property type="entry name" value="PHP_PolX"/>
    <property type="match status" value="1"/>
</dbReference>
<dbReference type="InterPro" id="IPR050243">
    <property type="entry name" value="PHP_phosphatase"/>
</dbReference>
<dbReference type="SMART" id="SM00483">
    <property type="entry name" value="POLXc"/>
    <property type="match status" value="1"/>
</dbReference>
<dbReference type="Pfam" id="PF14716">
    <property type="entry name" value="HHH_8"/>
    <property type="match status" value="1"/>
</dbReference>
<dbReference type="RefSeq" id="WP_237875320.1">
    <property type="nucleotide sequence ID" value="NZ_JAKLTR010000015.1"/>
</dbReference>
<dbReference type="Gene3D" id="1.10.150.20">
    <property type="entry name" value="5' to 3' exonuclease, C-terminal subdomain"/>
    <property type="match status" value="1"/>
</dbReference>
<dbReference type="InterPro" id="IPR022311">
    <property type="entry name" value="PolX-like"/>
</dbReference>
<dbReference type="EMBL" id="JAKLTR010000015">
    <property type="protein sequence ID" value="MCG2616783.1"/>
    <property type="molecule type" value="Genomic_DNA"/>
</dbReference>
<dbReference type="Gene3D" id="3.20.20.140">
    <property type="entry name" value="Metal-dependent hydrolases"/>
    <property type="match status" value="1"/>
</dbReference>
<evidence type="ECO:0000313" key="4">
    <source>
        <dbReference type="Proteomes" id="UP001165367"/>
    </source>
</evidence>
<dbReference type="InterPro" id="IPR047967">
    <property type="entry name" value="PolX_PHP"/>
</dbReference>
<reference evidence="3" key="1">
    <citation type="submission" date="2022-01" db="EMBL/GenBank/DDBJ databases">
        <authorList>
            <person name="Jo J.-H."/>
            <person name="Im W.-T."/>
        </authorList>
    </citation>
    <scope>NUCLEOTIDE SEQUENCE</scope>
    <source>
        <strain evidence="3">NA20</strain>
    </source>
</reference>
<feature type="domain" description="DNA-directed DNA polymerase X" evidence="2">
    <location>
        <begin position="1"/>
        <end position="298"/>
    </location>
</feature>
<dbReference type="SUPFAM" id="SSF89550">
    <property type="entry name" value="PHP domain-like"/>
    <property type="match status" value="1"/>
</dbReference>
<dbReference type="InterPro" id="IPR003141">
    <property type="entry name" value="Pol/His_phosphatase_N"/>
</dbReference>
<dbReference type="InterPro" id="IPR016195">
    <property type="entry name" value="Pol/histidinol_Pase-like"/>
</dbReference>
<evidence type="ECO:0000259" key="1">
    <source>
        <dbReference type="SMART" id="SM00481"/>
    </source>
</evidence>
<dbReference type="Pfam" id="PF14520">
    <property type="entry name" value="HHH_5"/>
    <property type="match status" value="1"/>
</dbReference>
<dbReference type="PANTHER" id="PTHR36928:SF1">
    <property type="entry name" value="PHOSPHATASE YCDX-RELATED"/>
    <property type="match status" value="1"/>
</dbReference>
<evidence type="ECO:0000259" key="2">
    <source>
        <dbReference type="SMART" id="SM00483"/>
    </source>
</evidence>
<name>A0ABS9KWW4_9BACT</name>
<dbReference type="InterPro" id="IPR027421">
    <property type="entry name" value="DNA_pol_lamdba_lyase_dom_sf"/>
</dbReference>
<dbReference type="PIRSF" id="PIRSF005047">
    <property type="entry name" value="UCP005047_YshC"/>
    <property type="match status" value="1"/>
</dbReference>
<sequence>MDNAAIADNFTLLSKLMDIHGENSFKTKTYSIAAYHIENLDVQIKDTPREDLFRLKGIGESIGNKVIEMLDTGKLSVLQEYLFNTPPGVVELLNIKGIGPKKINTIWKQMEIESVGELLYACNENRLTLFKGFGEKTQKNVQEAIEFYMLNQGSFLYAQLEELFPQVDGYLKKLFGADKTHVTGAYRRQELTIDELEYIVLDETENIKPKFQSAQPPELLEDSSATLLYKLKNGLKLRLYTGGKDLAEQLFLTSGSVGFIDAFEEHFPSRNYAGTGALNDEAIFTRAGLPYILPCLRESAAIIDTAKANQLPVLIQPGDVKGVIHNHSTWSDGANSIEEMAKECISKGFEYLVMSDHSKAAAYAKGLSEERIKEQHAQIDELNKKLAPFRIFKSIECDILNDGSMDYTDDVLASFDLVIASVHSNLKMTEEKAMARVLKAISNPYTTILGHPTGRLLLSRKGYPLDHQKLIDACVEQHVVVEINAHPRRLDLDWKWIPYAMEKGALLSVDPDAHHLEGFADIKYGVLAGQKGGLTKERNLSSFSLKEFESFLAERKLKKGLL</sequence>
<accession>A0ABS9KWW4</accession>
<dbReference type="InterPro" id="IPR004013">
    <property type="entry name" value="PHP_dom"/>
</dbReference>
<dbReference type="InterPro" id="IPR002054">
    <property type="entry name" value="DNA-dir_DNA_pol_X"/>
</dbReference>
<comment type="caution">
    <text evidence="3">The sequence shown here is derived from an EMBL/GenBank/DDBJ whole genome shotgun (WGS) entry which is preliminary data.</text>
</comment>
<protein>
    <submittedName>
        <fullName evidence="3">Helix-hairpin-helix domain-containing protein</fullName>
    </submittedName>
</protein>
<dbReference type="Gene3D" id="1.10.150.110">
    <property type="entry name" value="DNA polymerase beta, N-terminal domain-like"/>
    <property type="match status" value="1"/>
</dbReference>